<dbReference type="InterPro" id="IPR029052">
    <property type="entry name" value="Metallo-depent_PP-like"/>
</dbReference>
<dbReference type="Gene3D" id="3.60.21.10">
    <property type="match status" value="1"/>
</dbReference>
<comment type="caution">
    <text evidence="3">The sequence shown here is derived from an EMBL/GenBank/DDBJ whole genome shotgun (WGS) entry which is preliminary data.</text>
</comment>
<dbReference type="SUPFAM" id="SSF56300">
    <property type="entry name" value="Metallo-dependent phosphatases"/>
    <property type="match status" value="1"/>
</dbReference>
<proteinExistence type="predicted"/>
<sequence length="389" mass="43163">MTTIAKRKTRKTRIVCISDTHNQTPKLPQGDVLIHAGDMTKQGSRHELEKTVRWLEAANFEAKIVVAGNHDMTLDAPFFEQHNNRAGSSHPRWPDTRSSEDNKRLLTESRSITYLENEAATIYLNAKDGPHTCFKVYGSPNVPNNRDWGFAYKPGTAQKLWDAIPIDTDITVTHTPPLGHRDKAVQDERTGCEELLHALHRVRPMLSVFGHIHEARGVERVRWNLESPGIGRLTDGVEVWEDPGTGKKQSMVDLTVKGRRPLDNHSRLTRQTYGTRHLARGEPPDGGLSFLPGVIQPSEIDSTWSVKGAAGEVRGGAKFMLGGAIECRQGVGASEVGPDDKPDVDADERRETVMINAAFLGPYHLKTTFNKPIVVDVDLPVWVTEDDAG</sequence>
<gene>
    <name evidence="3" type="ORF">SLS60_006920</name>
</gene>
<dbReference type="EMBL" id="JAKJXO020000009">
    <property type="protein sequence ID" value="KAL1600534.1"/>
    <property type="molecule type" value="Genomic_DNA"/>
</dbReference>
<name>A0ABR3R7X5_9PLEO</name>
<dbReference type="InterPro" id="IPR051693">
    <property type="entry name" value="UPF0046_metallophosphoest"/>
</dbReference>
<accession>A0ABR3R7X5</accession>
<dbReference type="Proteomes" id="UP001521785">
    <property type="component" value="Unassembled WGS sequence"/>
</dbReference>
<feature type="compositionally biased region" description="Basic and acidic residues" evidence="1">
    <location>
        <begin position="92"/>
        <end position="104"/>
    </location>
</feature>
<dbReference type="PANTHER" id="PTHR12905:SF16">
    <property type="entry name" value="SER_THR PROTEIN PHOSPHATASE FAMILY PROTEIN (AFU_ORTHOLOGUE AFUA_1G06000)"/>
    <property type="match status" value="1"/>
</dbReference>
<dbReference type="Pfam" id="PF00149">
    <property type="entry name" value="Metallophos"/>
    <property type="match status" value="1"/>
</dbReference>
<reference evidence="3 4" key="1">
    <citation type="submission" date="2024-02" db="EMBL/GenBank/DDBJ databases">
        <title>De novo assembly and annotation of 12 fungi associated with fruit tree decline syndrome in Ontario, Canada.</title>
        <authorList>
            <person name="Sulman M."/>
            <person name="Ellouze W."/>
            <person name="Ilyukhin E."/>
        </authorList>
    </citation>
    <scope>NUCLEOTIDE SEQUENCE [LARGE SCALE GENOMIC DNA]</scope>
    <source>
        <strain evidence="3 4">M42-189</strain>
    </source>
</reference>
<evidence type="ECO:0000313" key="3">
    <source>
        <dbReference type="EMBL" id="KAL1600534.1"/>
    </source>
</evidence>
<dbReference type="CDD" id="cd07379">
    <property type="entry name" value="MPP_239FB"/>
    <property type="match status" value="1"/>
</dbReference>
<feature type="region of interest" description="Disordered" evidence="1">
    <location>
        <begin position="81"/>
        <end position="104"/>
    </location>
</feature>
<evidence type="ECO:0000256" key="1">
    <source>
        <dbReference type="SAM" id="MobiDB-lite"/>
    </source>
</evidence>
<feature type="domain" description="Calcineurin-like phosphoesterase" evidence="2">
    <location>
        <begin position="13"/>
        <end position="214"/>
    </location>
</feature>
<keyword evidence="4" id="KW-1185">Reference proteome</keyword>
<dbReference type="InterPro" id="IPR004843">
    <property type="entry name" value="Calcineurin-like_PHP"/>
</dbReference>
<dbReference type="PANTHER" id="PTHR12905">
    <property type="entry name" value="METALLOPHOSPHOESTERASE"/>
    <property type="match status" value="1"/>
</dbReference>
<evidence type="ECO:0000313" key="4">
    <source>
        <dbReference type="Proteomes" id="UP001521785"/>
    </source>
</evidence>
<organism evidence="3 4">
    <name type="scientific">Paraconiothyrium brasiliense</name>
    <dbReference type="NCBI Taxonomy" id="300254"/>
    <lineage>
        <taxon>Eukaryota</taxon>
        <taxon>Fungi</taxon>
        <taxon>Dikarya</taxon>
        <taxon>Ascomycota</taxon>
        <taxon>Pezizomycotina</taxon>
        <taxon>Dothideomycetes</taxon>
        <taxon>Pleosporomycetidae</taxon>
        <taxon>Pleosporales</taxon>
        <taxon>Massarineae</taxon>
        <taxon>Didymosphaeriaceae</taxon>
        <taxon>Paraconiothyrium</taxon>
    </lineage>
</organism>
<protein>
    <recommendedName>
        <fullName evidence="2">Calcineurin-like phosphoesterase domain-containing protein</fullName>
    </recommendedName>
</protein>
<evidence type="ECO:0000259" key="2">
    <source>
        <dbReference type="Pfam" id="PF00149"/>
    </source>
</evidence>